<dbReference type="InterPro" id="IPR014735">
    <property type="entry name" value="Transposase_Tn5-like_N"/>
</dbReference>
<dbReference type="Proteomes" id="UP000253831">
    <property type="component" value="Unassembled WGS sequence"/>
</dbReference>
<dbReference type="Gene3D" id="1.10.246.40">
    <property type="entry name" value="Tn5 transposase, domain 1"/>
    <property type="match status" value="1"/>
</dbReference>
<feature type="region of interest" description="Disordered" evidence="1">
    <location>
        <begin position="113"/>
        <end position="196"/>
    </location>
</feature>
<dbReference type="InterPro" id="IPR012337">
    <property type="entry name" value="RNaseH-like_sf"/>
</dbReference>
<dbReference type="AlphaFoldDB" id="A0A369XLV5"/>
<dbReference type="EMBL" id="QPGA01000020">
    <property type="protein sequence ID" value="RDE50395.1"/>
    <property type="molecule type" value="Genomic_DNA"/>
</dbReference>
<organism evidence="3 4">
    <name type="scientific">Candidatus Accumulibacter meliphilus</name>
    <dbReference type="NCBI Taxonomy" id="2211374"/>
    <lineage>
        <taxon>Bacteria</taxon>
        <taxon>Pseudomonadati</taxon>
        <taxon>Pseudomonadota</taxon>
        <taxon>Betaproteobacteria</taxon>
        <taxon>Candidatus Accumulibacter</taxon>
    </lineage>
</organism>
<evidence type="ECO:0000256" key="1">
    <source>
        <dbReference type="SAM" id="MobiDB-lite"/>
    </source>
</evidence>
<evidence type="ECO:0000259" key="2">
    <source>
        <dbReference type="Pfam" id="PF14706"/>
    </source>
</evidence>
<evidence type="ECO:0000313" key="4">
    <source>
        <dbReference type="Proteomes" id="UP000253831"/>
    </source>
</evidence>
<protein>
    <submittedName>
        <fullName evidence="3">Transposase</fullName>
    </submittedName>
</protein>
<name>A0A369XLV5_9PROT</name>
<comment type="caution">
    <text evidence="3">The sequence shown here is derived from an EMBL/GenBank/DDBJ whole genome shotgun (WGS) entry which is preliminary data.</text>
</comment>
<sequence>MGPWRIVDCFCLVCPLLSLSRFHRDRAMANWAGDEFGGAELGDGRLRLRLIKLATRFAEQPTASIPGACGDWAETVAAHRFFDQARAGKRGLNWQSILQPHMDCSQGRMAQHPVAKTGGKNRGQTTAKTGVRPPNRSPLTRGAKPDCRRARCSLAPFRRAEPTTAAATGLPLPQNGCHPRLSARPPHRQAGTENKR</sequence>
<dbReference type="SUPFAM" id="SSF53098">
    <property type="entry name" value="Ribonuclease H-like"/>
    <property type="match status" value="1"/>
</dbReference>
<reference evidence="3 4" key="1">
    <citation type="submission" date="2018-05" db="EMBL/GenBank/DDBJ databases">
        <title>Integrated omic analyses show evidence that a Ca. Accumulibacter phosphatis strain performs denitrification under micro-aerobic conditions.</title>
        <authorList>
            <person name="Camejo P.Y."/>
            <person name="Katherine M.D."/>
            <person name="Daniel N.R."/>
        </authorList>
    </citation>
    <scope>NUCLEOTIDE SEQUENCE [LARGE SCALE GENOMIC DNA]</scope>
    <source>
        <strain evidence="3">UW-LDO-IC</strain>
    </source>
</reference>
<gene>
    <name evidence="3" type="ORF">DVS81_11260</name>
</gene>
<dbReference type="Pfam" id="PF14706">
    <property type="entry name" value="Tnp_DNA_bind"/>
    <property type="match status" value="1"/>
</dbReference>
<proteinExistence type="predicted"/>
<evidence type="ECO:0000313" key="3">
    <source>
        <dbReference type="EMBL" id="RDE50395.1"/>
    </source>
</evidence>
<accession>A0A369XLV5</accession>
<dbReference type="InterPro" id="IPR038215">
    <property type="entry name" value="TN5-like_N_sf"/>
</dbReference>
<feature type="domain" description="Transposase Tn5-like N-terminal" evidence="2">
    <location>
        <begin position="28"/>
        <end position="86"/>
    </location>
</feature>